<dbReference type="Pfam" id="PF01244">
    <property type="entry name" value="Peptidase_M19"/>
    <property type="match status" value="1"/>
</dbReference>
<dbReference type="Gene3D" id="3.20.20.140">
    <property type="entry name" value="Metal-dependent hydrolases"/>
    <property type="match status" value="1"/>
</dbReference>
<dbReference type="SUPFAM" id="SSF51556">
    <property type="entry name" value="Metallo-dependent hydrolases"/>
    <property type="match status" value="1"/>
</dbReference>
<dbReference type="OrthoDB" id="9804920at2"/>
<dbReference type="PANTHER" id="PTHR10443">
    <property type="entry name" value="MICROSOMAL DIPEPTIDASE"/>
    <property type="match status" value="1"/>
</dbReference>
<reference evidence="1 2" key="1">
    <citation type="journal article" date="2019" name="Microorganisms">
        <title>Paenibacillus lutrae sp. nov., A Chitinolytic Species Isolated from A River Otter in Castril Natural Park, Granada, Spain.</title>
        <authorList>
            <person name="Rodriguez M."/>
            <person name="Reina J.C."/>
            <person name="Bejar V."/>
            <person name="Llamas I."/>
        </authorList>
    </citation>
    <scope>NUCLEOTIDE SEQUENCE [LARGE SCALE GENOMIC DNA]</scope>
    <source>
        <strain evidence="1 2">N10</strain>
    </source>
</reference>
<dbReference type="RefSeq" id="WP_157333905.1">
    <property type="nucleotide sequence ID" value="NZ_RHLK01000003.1"/>
</dbReference>
<sequence length="312" mass="35362">MIIDAHCDALMKMYRNRRLDFQTPSVELDVNYPLMKTGGIKIQFLAIYLPEEIRTPGIEHVLEYVDILYQRILSNPEICLIQSRSDLNGVMNSSRKGVILTLEGVEGLQANLGHLRILHRLGLRSVGLTWNFANWSADGIMEARGGGLTARGRMLIKESNHLNLMLDVSHLSVKGFWDLMEYPDLSVFASHSNAKSVCEHPRNLTDDQIKQLINQQGMIGLTFVPWFVHKSDPVSISDLLRHLDHVCALGGEDYVGFGSDFDGIDRYITGLEDAGMYTNLANELCKRYSLSQVHKFLSRNWNRFLERSLPVS</sequence>
<name>A0A7X3JYL4_9BACL</name>
<accession>A0A7X3JYL4</accession>
<keyword evidence="2" id="KW-1185">Reference proteome</keyword>
<dbReference type="GO" id="GO:0070573">
    <property type="term" value="F:metallodipeptidase activity"/>
    <property type="evidence" value="ECO:0007669"/>
    <property type="project" value="InterPro"/>
</dbReference>
<organism evidence="1 2">
    <name type="scientific">Paenibacillus lutrae</name>
    <dbReference type="NCBI Taxonomy" id="2078573"/>
    <lineage>
        <taxon>Bacteria</taxon>
        <taxon>Bacillati</taxon>
        <taxon>Bacillota</taxon>
        <taxon>Bacilli</taxon>
        <taxon>Bacillales</taxon>
        <taxon>Paenibacillaceae</taxon>
        <taxon>Paenibacillus</taxon>
    </lineage>
</organism>
<gene>
    <name evidence="1" type="ORF">EDM21_06010</name>
</gene>
<dbReference type="EMBL" id="RHLK01000003">
    <property type="protein sequence ID" value="MVO99079.1"/>
    <property type="molecule type" value="Genomic_DNA"/>
</dbReference>
<evidence type="ECO:0000313" key="1">
    <source>
        <dbReference type="EMBL" id="MVO99079.1"/>
    </source>
</evidence>
<proteinExistence type="predicted"/>
<dbReference type="Proteomes" id="UP000490800">
    <property type="component" value="Unassembled WGS sequence"/>
</dbReference>
<comment type="caution">
    <text evidence="1">The sequence shown here is derived from an EMBL/GenBank/DDBJ whole genome shotgun (WGS) entry which is preliminary data.</text>
</comment>
<dbReference type="PROSITE" id="PS51365">
    <property type="entry name" value="RENAL_DIPEPTIDASE_2"/>
    <property type="match status" value="1"/>
</dbReference>
<dbReference type="AlphaFoldDB" id="A0A7X3JYL4"/>
<dbReference type="InterPro" id="IPR008257">
    <property type="entry name" value="Pept_M19"/>
</dbReference>
<dbReference type="GO" id="GO:0006508">
    <property type="term" value="P:proteolysis"/>
    <property type="evidence" value="ECO:0007669"/>
    <property type="project" value="InterPro"/>
</dbReference>
<protein>
    <submittedName>
        <fullName evidence="1">Membrane dipeptidase</fullName>
    </submittedName>
</protein>
<dbReference type="CDD" id="cd01301">
    <property type="entry name" value="rDP_like"/>
    <property type="match status" value="1"/>
</dbReference>
<dbReference type="PANTHER" id="PTHR10443:SF12">
    <property type="entry name" value="DIPEPTIDASE"/>
    <property type="match status" value="1"/>
</dbReference>
<dbReference type="InterPro" id="IPR032466">
    <property type="entry name" value="Metal_Hydrolase"/>
</dbReference>
<evidence type="ECO:0000313" key="2">
    <source>
        <dbReference type="Proteomes" id="UP000490800"/>
    </source>
</evidence>